<dbReference type="RefSeq" id="WP_237608340.1">
    <property type="nucleotide sequence ID" value="NZ_JAIRBB010000006.1"/>
</dbReference>
<keyword evidence="3" id="KW-1185">Reference proteome</keyword>
<keyword evidence="1" id="KW-0812">Transmembrane</keyword>
<evidence type="ECO:0000313" key="2">
    <source>
        <dbReference type="EMBL" id="MCG2431196.1"/>
    </source>
</evidence>
<organism evidence="2 3">
    <name type="scientific">Aequorivita xiaoshiensis</name>
    <dbReference type="NCBI Taxonomy" id="2874476"/>
    <lineage>
        <taxon>Bacteria</taxon>
        <taxon>Pseudomonadati</taxon>
        <taxon>Bacteroidota</taxon>
        <taxon>Flavobacteriia</taxon>
        <taxon>Flavobacteriales</taxon>
        <taxon>Flavobacteriaceae</taxon>
        <taxon>Aequorivita</taxon>
    </lineage>
</organism>
<protein>
    <submittedName>
        <fullName evidence="2">Uncharacterized protein</fullName>
    </submittedName>
</protein>
<proteinExistence type="predicted"/>
<keyword evidence="1" id="KW-0472">Membrane</keyword>
<dbReference type="Proteomes" id="UP001139462">
    <property type="component" value="Unassembled WGS sequence"/>
</dbReference>
<feature type="transmembrane region" description="Helical" evidence="1">
    <location>
        <begin position="21"/>
        <end position="38"/>
    </location>
</feature>
<evidence type="ECO:0000256" key="1">
    <source>
        <dbReference type="SAM" id="Phobius"/>
    </source>
</evidence>
<sequence length="45" mass="5234">MQKDIEILSQQEKITQQRITQWLYIGIAGLLPIILFGMDFTPKTI</sequence>
<keyword evidence="1" id="KW-1133">Transmembrane helix</keyword>
<dbReference type="EMBL" id="JAIRBB010000006">
    <property type="protein sequence ID" value="MCG2431196.1"/>
    <property type="molecule type" value="Genomic_DNA"/>
</dbReference>
<reference evidence="2" key="1">
    <citation type="submission" date="2021-09" db="EMBL/GenBank/DDBJ databases">
        <title>Genome of Aequorivita sp. strain F64183.</title>
        <authorList>
            <person name="Wang Y."/>
        </authorList>
    </citation>
    <scope>NUCLEOTIDE SEQUENCE</scope>
    <source>
        <strain evidence="2">F64183</strain>
    </source>
</reference>
<dbReference type="AlphaFoldDB" id="A0A9X1QYW3"/>
<name>A0A9X1QYW3_9FLAO</name>
<gene>
    <name evidence="2" type="ORF">K8344_08700</name>
</gene>
<comment type="caution">
    <text evidence="2">The sequence shown here is derived from an EMBL/GenBank/DDBJ whole genome shotgun (WGS) entry which is preliminary data.</text>
</comment>
<accession>A0A9X1QYW3</accession>
<evidence type="ECO:0000313" key="3">
    <source>
        <dbReference type="Proteomes" id="UP001139462"/>
    </source>
</evidence>